<dbReference type="GO" id="GO:0043937">
    <property type="term" value="P:regulation of sporulation"/>
    <property type="evidence" value="ECO:0007669"/>
    <property type="project" value="InterPro"/>
</dbReference>
<dbReference type="PROSITE" id="PS50819">
    <property type="entry name" value="INTEIN_ENDONUCLEASE"/>
    <property type="match status" value="1"/>
</dbReference>
<evidence type="ECO:0000256" key="3">
    <source>
        <dbReference type="ARBA" id="ARBA00023306"/>
    </source>
</evidence>
<accession>A0A7C9NZ30</accession>
<dbReference type="NCBIfam" id="TIGR00647">
    <property type="entry name" value="DNA_bind_WhiA"/>
    <property type="match status" value="1"/>
</dbReference>
<dbReference type="InterPro" id="IPR004042">
    <property type="entry name" value="Intein_endonuc_central"/>
</dbReference>
<dbReference type="InterPro" id="IPR039518">
    <property type="entry name" value="WhiA_LAGLIDADG_dom"/>
</dbReference>
<dbReference type="InterPro" id="IPR023054">
    <property type="entry name" value="Sporulation_regulator_WhiA_C"/>
</dbReference>
<evidence type="ECO:0000259" key="5">
    <source>
        <dbReference type="PROSITE" id="PS50819"/>
    </source>
</evidence>
<organism evidence="6">
    <name type="scientific">Muribaculaceae bacterium Z82</name>
    <dbReference type="NCBI Taxonomy" id="2304548"/>
    <lineage>
        <taxon>Bacteria</taxon>
        <taxon>Pseudomonadati</taxon>
        <taxon>Bacteroidota</taxon>
        <taxon>Bacteroidia</taxon>
        <taxon>Bacteroidales</taxon>
        <taxon>Muribaculaceae</taxon>
    </lineage>
</organism>
<dbReference type="AlphaFoldDB" id="A0A7C9NZ30"/>
<dbReference type="InterPro" id="IPR003802">
    <property type="entry name" value="Sporulation_regulator_WhiA"/>
</dbReference>
<dbReference type="Pfam" id="PF14527">
    <property type="entry name" value="LAGLIDADG_WhiA"/>
    <property type="match status" value="1"/>
</dbReference>
<dbReference type="GO" id="GO:0003677">
    <property type="term" value="F:DNA binding"/>
    <property type="evidence" value="ECO:0007669"/>
    <property type="project" value="UniProtKB-UniRule"/>
</dbReference>
<dbReference type="Pfam" id="PF02650">
    <property type="entry name" value="HTH_WhiA"/>
    <property type="match status" value="1"/>
</dbReference>
<dbReference type="PANTHER" id="PTHR37307">
    <property type="entry name" value="CELL DIVISION PROTEIN WHIA-RELATED"/>
    <property type="match status" value="1"/>
</dbReference>
<name>A0A7C9NZ30_9BACT</name>
<dbReference type="HAMAP" id="MF_01420">
    <property type="entry name" value="HTH_type_WhiA"/>
    <property type="match status" value="1"/>
</dbReference>
<keyword evidence="1 4" id="KW-0132">Cell division</keyword>
<comment type="caution">
    <text evidence="6">The sequence shown here is derived from an EMBL/GenBank/DDBJ whole genome shotgun (WGS) entry which is preliminary data.</text>
</comment>
<evidence type="ECO:0000313" key="6">
    <source>
        <dbReference type="EMBL" id="NBI34210.1"/>
    </source>
</evidence>
<evidence type="ECO:0000256" key="4">
    <source>
        <dbReference type="HAMAP-Rule" id="MF_01420"/>
    </source>
</evidence>
<proteinExistence type="inferred from homology"/>
<comment type="function">
    <text evidence="4">Involved in cell division and chromosome segregation.</text>
</comment>
<dbReference type="InterPro" id="IPR027434">
    <property type="entry name" value="Homing_endonucl"/>
</dbReference>
<dbReference type="Pfam" id="PF10298">
    <property type="entry name" value="WhiA_N"/>
    <property type="match status" value="1"/>
</dbReference>
<feature type="domain" description="DOD-type homing endonuclease" evidence="5">
    <location>
        <begin position="102"/>
        <end position="172"/>
    </location>
</feature>
<comment type="similarity">
    <text evidence="4">Belongs to the WhiA family.</text>
</comment>
<dbReference type="EMBL" id="QWKH01000018">
    <property type="protein sequence ID" value="NBI34210.1"/>
    <property type="molecule type" value="Genomic_DNA"/>
</dbReference>
<keyword evidence="3 4" id="KW-0131">Cell cycle</keyword>
<dbReference type="PANTHER" id="PTHR37307:SF1">
    <property type="entry name" value="CELL DIVISION PROTEIN WHIA-RELATED"/>
    <property type="match status" value="1"/>
</dbReference>
<dbReference type="Gene3D" id="3.10.28.10">
    <property type="entry name" value="Homing endonucleases"/>
    <property type="match status" value="1"/>
</dbReference>
<evidence type="ECO:0000256" key="1">
    <source>
        <dbReference type="ARBA" id="ARBA00022618"/>
    </source>
</evidence>
<protein>
    <recommendedName>
        <fullName evidence="4">Probable cell division protein WhiA</fullName>
    </recommendedName>
</protein>
<dbReference type="SUPFAM" id="SSF55608">
    <property type="entry name" value="Homing endonucleases"/>
    <property type="match status" value="1"/>
</dbReference>
<sequence>MSFTAEVKEELARVAPTCSHCEKATLAALVRIEGTLYVSGKGRYRMELATDSPAVARLAIKSLHEIYALKTSLTMRRSVLHKTPNYLIGVPTQPGLAEALRDMGVLAAEGGLCMGVADELVAKECCAAAYVRGAFLGSGFVSNPRGDFHFEISVESAELAGDIARILQRKGIKARVKQRRSSHMVYLKSGAAILEFLAFAGAHQSALRMEEARVVKSLRNDVNRQTNAELANQAKAVNASMDQIAAIRTVLASYGPEEIPPALRDYMRLRLAYPDVSLKELGSRANPPLSKSAVYHRVRRIESMAREAQARQTACQ</sequence>
<dbReference type="GO" id="GO:0051301">
    <property type="term" value="P:cell division"/>
    <property type="evidence" value="ECO:0007669"/>
    <property type="project" value="UniProtKB-UniRule"/>
</dbReference>
<keyword evidence="2 4" id="KW-0238">DNA-binding</keyword>
<gene>
    <name evidence="4 6" type="primary">whiA</name>
    <name evidence="6" type="ORF">D1639_04020</name>
</gene>
<dbReference type="InterPro" id="IPR018478">
    <property type="entry name" value="Sporu_reg_WhiA_N_dom"/>
</dbReference>
<evidence type="ECO:0000256" key="2">
    <source>
        <dbReference type="ARBA" id="ARBA00023125"/>
    </source>
</evidence>
<dbReference type="GO" id="GO:0004519">
    <property type="term" value="F:endonuclease activity"/>
    <property type="evidence" value="ECO:0007669"/>
    <property type="project" value="InterPro"/>
</dbReference>
<reference evidence="6" key="1">
    <citation type="submission" date="2018-08" db="EMBL/GenBank/DDBJ databases">
        <title>Murine metabolic-syndrome-specific gut microbial biobank.</title>
        <authorList>
            <person name="Liu C."/>
        </authorList>
    </citation>
    <scope>NUCLEOTIDE SEQUENCE [LARGE SCALE GENOMIC DNA]</scope>
    <source>
        <strain evidence="6">Z82</strain>
    </source>
</reference>